<sequence>MTSGSDGLCECRAPSVIVLDGYPFCDSCAKLVTDYSAVRRSVLSRTPSIPIERDAQTPRAPLEAAYQYHPLGEDEIRLVVLHPGPYAEDIQCTIIRAQLGNLPPFDAISYTWADENGNARPRSHIYCGRSRRSIPVTANCEAVLRRIRLPALKRLVWIDAVCINQDFIQERNQQVRSMSSIYREASGVLVYLGDASGDSDMIFKFIGSIPTYLEPDATSNPANEVTRDHYVALRRLVSRRWFSRIWVLQEAAMARRGEWICGNQNAELACLSLMNLRRLGLAISTRSDGVLSLLEGSIFVGRSFWDLVQLSRYCDSADPRDRIFALRGLIKDLPPDDLVPDYAKSAAAVYTEAAMYLVRVYHSPNILFLRSGRNLDEAIPSWVPDFSCHEGEQLYIDVDPFGVAEPGLPFSSAIQECMATISPLTQAHQNPTLDVSAIPLGTILETRPDPEETFEHHPTLSEEFHRHFWAEAKLSNTYMQEVVHVLARCLHDWALETRPSTPTAADLTFLSKLIPRFTRTWDSGRNLTTAARLASCLHANTAPDAPPASAPDTSLSPLASALAEVRAGEPESARHLAQLLSALPASAAPAHGRQHGSLARRWDACSRAFVAAAADRAWAALLRDGFGFRAAPSAARVPAVLACGAGAPLDEDDWLLPVPEYVAGLLRRSCGRCAEQRAWFGGVLGGRRGRLFCTGGSVGVGPQGCEAGDVVFSVLGASYLVVLRPFGGGYRYVGPCFMLETRPLEVCAREPEWSGEGWNVKFKGMRHCENTTESFEFLRISIH</sequence>
<proteinExistence type="predicted"/>
<organism evidence="2 3">
    <name type="scientific">Neofusicoccum ribis</name>
    <dbReference type="NCBI Taxonomy" id="45134"/>
    <lineage>
        <taxon>Eukaryota</taxon>
        <taxon>Fungi</taxon>
        <taxon>Dikarya</taxon>
        <taxon>Ascomycota</taxon>
        <taxon>Pezizomycotina</taxon>
        <taxon>Dothideomycetes</taxon>
        <taxon>Dothideomycetes incertae sedis</taxon>
        <taxon>Botryosphaeriales</taxon>
        <taxon>Botryosphaeriaceae</taxon>
        <taxon>Neofusicoccum</taxon>
    </lineage>
</organism>
<feature type="domain" description="Heterokaryon incompatibility" evidence="1">
    <location>
        <begin position="105"/>
        <end position="250"/>
    </location>
</feature>
<dbReference type="PANTHER" id="PTHR24148">
    <property type="entry name" value="ANKYRIN REPEAT DOMAIN-CONTAINING PROTEIN 39 HOMOLOG-RELATED"/>
    <property type="match status" value="1"/>
</dbReference>
<keyword evidence="3" id="KW-1185">Reference proteome</keyword>
<accession>A0ABR3SRU5</accession>
<dbReference type="InterPro" id="IPR010730">
    <property type="entry name" value="HET"/>
</dbReference>
<evidence type="ECO:0000313" key="3">
    <source>
        <dbReference type="Proteomes" id="UP001521116"/>
    </source>
</evidence>
<dbReference type="EMBL" id="JAJVDC020000065">
    <property type="protein sequence ID" value="KAL1628066.1"/>
    <property type="molecule type" value="Genomic_DNA"/>
</dbReference>
<dbReference type="InterPro" id="IPR052895">
    <property type="entry name" value="HetReg/Transcr_Mod"/>
</dbReference>
<gene>
    <name evidence="2" type="primary">ATG12</name>
    <name evidence="2" type="ORF">SLS56_005996</name>
</gene>
<dbReference type="PANTHER" id="PTHR24148:SF73">
    <property type="entry name" value="HET DOMAIN PROTEIN (AFU_ORTHOLOGUE AFUA_8G01020)"/>
    <property type="match status" value="1"/>
</dbReference>
<evidence type="ECO:0000313" key="2">
    <source>
        <dbReference type="EMBL" id="KAL1628066.1"/>
    </source>
</evidence>
<dbReference type="Pfam" id="PF06985">
    <property type="entry name" value="HET"/>
    <property type="match status" value="1"/>
</dbReference>
<reference evidence="2 3" key="1">
    <citation type="submission" date="2024-02" db="EMBL/GenBank/DDBJ databases">
        <title>De novo assembly and annotation of 12 fungi associated with fruit tree decline syndrome in Ontario, Canada.</title>
        <authorList>
            <person name="Sulman M."/>
            <person name="Ellouze W."/>
            <person name="Ilyukhin E."/>
        </authorList>
    </citation>
    <scope>NUCLEOTIDE SEQUENCE [LARGE SCALE GENOMIC DNA]</scope>
    <source>
        <strain evidence="2 3">M1-105</strain>
    </source>
</reference>
<comment type="caution">
    <text evidence="2">The sequence shown here is derived from an EMBL/GenBank/DDBJ whole genome shotgun (WGS) entry which is preliminary data.</text>
</comment>
<name>A0ABR3SRU5_9PEZI</name>
<protein>
    <submittedName>
        <fullName evidence="2">Ubiquitin-like protein</fullName>
    </submittedName>
</protein>
<dbReference type="Proteomes" id="UP001521116">
    <property type="component" value="Unassembled WGS sequence"/>
</dbReference>
<evidence type="ECO:0000259" key="1">
    <source>
        <dbReference type="Pfam" id="PF06985"/>
    </source>
</evidence>